<comment type="caution">
    <text evidence="2">The sequence shown here is derived from an EMBL/GenBank/DDBJ whole genome shotgun (WGS) entry which is preliminary data.</text>
</comment>
<feature type="transmembrane region" description="Helical" evidence="1">
    <location>
        <begin position="44"/>
        <end position="64"/>
    </location>
</feature>
<dbReference type="Proteomes" id="UP000785679">
    <property type="component" value="Unassembled WGS sequence"/>
</dbReference>
<dbReference type="AlphaFoldDB" id="A0A8J8TAC8"/>
<feature type="transmembrane region" description="Helical" evidence="1">
    <location>
        <begin position="6"/>
        <end position="32"/>
    </location>
</feature>
<name>A0A8J8TAC8_HALGN</name>
<reference evidence="2" key="1">
    <citation type="submission" date="2019-06" db="EMBL/GenBank/DDBJ databases">
        <authorList>
            <person name="Zheng W."/>
        </authorList>
    </citation>
    <scope>NUCLEOTIDE SEQUENCE</scope>
    <source>
        <strain evidence="2">QDHG01</strain>
    </source>
</reference>
<sequence length="146" mass="15705">MPFSASLALLTASGLLSLLLFFYLDLVLVLFLNLSPSVPSLMSLYLAFFFSLYSSLPLFLPPILKNGLPVIALSLFANDLSFARCVSTLFAHPFLFLDSQLLLLLGLSDLVLQSLHLGRTFKFCLGLGSIAQTGVFGGQISRLGGG</sequence>
<proteinExistence type="predicted"/>
<accession>A0A8J8TAC8</accession>
<keyword evidence="1" id="KW-1133">Transmembrane helix</keyword>
<keyword evidence="3" id="KW-1185">Reference proteome</keyword>
<protein>
    <submittedName>
        <fullName evidence="2">Uncharacterized protein</fullName>
    </submittedName>
</protein>
<gene>
    <name evidence="2" type="ORF">FGO68_gene9105</name>
</gene>
<evidence type="ECO:0000256" key="1">
    <source>
        <dbReference type="SAM" id="Phobius"/>
    </source>
</evidence>
<dbReference type="EMBL" id="RRYP01000604">
    <property type="protein sequence ID" value="TNV87153.1"/>
    <property type="molecule type" value="Genomic_DNA"/>
</dbReference>
<keyword evidence="1" id="KW-0472">Membrane</keyword>
<organism evidence="2 3">
    <name type="scientific">Halteria grandinella</name>
    <dbReference type="NCBI Taxonomy" id="5974"/>
    <lineage>
        <taxon>Eukaryota</taxon>
        <taxon>Sar</taxon>
        <taxon>Alveolata</taxon>
        <taxon>Ciliophora</taxon>
        <taxon>Intramacronucleata</taxon>
        <taxon>Spirotrichea</taxon>
        <taxon>Stichotrichia</taxon>
        <taxon>Sporadotrichida</taxon>
        <taxon>Halteriidae</taxon>
        <taxon>Halteria</taxon>
    </lineage>
</organism>
<evidence type="ECO:0000313" key="3">
    <source>
        <dbReference type="Proteomes" id="UP000785679"/>
    </source>
</evidence>
<evidence type="ECO:0000313" key="2">
    <source>
        <dbReference type="EMBL" id="TNV87153.1"/>
    </source>
</evidence>
<keyword evidence="1" id="KW-0812">Transmembrane</keyword>